<evidence type="ECO:0000313" key="14">
    <source>
        <dbReference type="Proteomes" id="UP000189462"/>
    </source>
</evidence>
<evidence type="ECO:0000256" key="10">
    <source>
        <dbReference type="HAMAP-Rule" id="MF_00061"/>
    </source>
</evidence>
<evidence type="ECO:0000313" key="13">
    <source>
        <dbReference type="EMBL" id="OOG23299.1"/>
    </source>
</evidence>
<dbReference type="GO" id="GO:0005524">
    <property type="term" value="F:ATP binding"/>
    <property type="evidence" value="ECO:0007669"/>
    <property type="project" value="UniProtKB-UniRule"/>
</dbReference>
<dbReference type="PANTHER" id="PTHR43527:SF2">
    <property type="entry name" value="4-DIPHOSPHOCYTIDYL-2-C-METHYL-D-ERYTHRITOL KINASE, CHLOROPLASTIC"/>
    <property type="match status" value="1"/>
</dbReference>
<keyword evidence="7 10" id="KW-0067">ATP-binding</keyword>
<dbReference type="EMBL" id="MVBK01000069">
    <property type="protein sequence ID" value="OOG23299.1"/>
    <property type="molecule type" value="Genomic_DNA"/>
</dbReference>
<keyword evidence="6 10" id="KW-0418">Kinase</keyword>
<dbReference type="InterPro" id="IPR004424">
    <property type="entry name" value="IspE"/>
</dbReference>
<evidence type="ECO:0000259" key="12">
    <source>
        <dbReference type="Pfam" id="PF08544"/>
    </source>
</evidence>
<dbReference type="NCBIfam" id="TIGR00154">
    <property type="entry name" value="ispE"/>
    <property type="match status" value="1"/>
</dbReference>
<sequence>MSESWSRDWPAPGKLNLFLHVTGRKAGGYHLLQTVFQPLSVGDVLDFLLLDEDVVRLDRPLPGVLPEQDLTVRAARCLKDETGYRGGVRIRVDKRLPMGGGLGGGSSDAATVLVALNRLWELGLGEDRLAALGLALGADVPVFVRGRAAWAEGVGDELTPVDLPERWFVVIDPGISLSTAELFADPELTRNCPPITIADFLSGRGVNVFEPLARARSPELDRAMAWLEERAGRARLTGTGACVFASVAQQEDAESVVARVPKPWRGFAAQGLNRSPLLDRLDRADPRHTGY</sequence>
<evidence type="ECO:0000256" key="7">
    <source>
        <dbReference type="ARBA" id="ARBA00022840"/>
    </source>
</evidence>
<feature type="domain" description="GHMP kinase N-terminal" evidence="11">
    <location>
        <begin position="70"/>
        <end position="146"/>
    </location>
</feature>
<comment type="pathway">
    <text evidence="10">Isoprenoid biosynthesis; isopentenyl diphosphate biosynthesis via DXP pathway; isopentenyl diphosphate from 1-deoxy-D-xylulose 5-phosphate: step 3/6.</text>
</comment>
<accession>A0A1V3NDX7</accession>
<evidence type="ECO:0000259" key="11">
    <source>
        <dbReference type="Pfam" id="PF00288"/>
    </source>
</evidence>
<organism evidence="13 14">
    <name type="scientific">Thioalkalivibrio denitrificans</name>
    <dbReference type="NCBI Taxonomy" id="108003"/>
    <lineage>
        <taxon>Bacteria</taxon>
        <taxon>Pseudomonadati</taxon>
        <taxon>Pseudomonadota</taxon>
        <taxon>Gammaproteobacteria</taxon>
        <taxon>Chromatiales</taxon>
        <taxon>Ectothiorhodospiraceae</taxon>
        <taxon>Thioalkalivibrio</taxon>
    </lineage>
</organism>
<comment type="similarity">
    <text evidence="1 10">Belongs to the GHMP kinase family. IspE subfamily.</text>
</comment>
<dbReference type="Pfam" id="PF00288">
    <property type="entry name" value="GHMP_kinases_N"/>
    <property type="match status" value="1"/>
</dbReference>
<evidence type="ECO:0000256" key="8">
    <source>
        <dbReference type="ARBA" id="ARBA00023229"/>
    </source>
</evidence>
<dbReference type="SUPFAM" id="SSF55060">
    <property type="entry name" value="GHMP Kinase, C-terminal domain"/>
    <property type="match status" value="1"/>
</dbReference>
<evidence type="ECO:0000256" key="6">
    <source>
        <dbReference type="ARBA" id="ARBA00022777"/>
    </source>
</evidence>
<dbReference type="PIRSF" id="PIRSF010376">
    <property type="entry name" value="IspE"/>
    <property type="match status" value="1"/>
</dbReference>
<dbReference type="AlphaFoldDB" id="A0A1V3NDX7"/>
<keyword evidence="8 10" id="KW-0414">Isoprene biosynthesis</keyword>
<dbReference type="HAMAP" id="MF_00061">
    <property type="entry name" value="IspE"/>
    <property type="match status" value="1"/>
</dbReference>
<dbReference type="RefSeq" id="WP_245795408.1">
    <property type="nucleotide sequence ID" value="NZ_MVBK01000069.1"/>
</dbReference>
<keyword evidence="14" id="KW-1185">Reference proteome</keyword>
<dbReference type="InterPro" id="IPR006204">
    <property type="entry name" value="GHMP_kinase_N_dom"/>
</dbReference>
<feature type="binding site" evidence="10">
    <location>
        <begin position="97"/>
        <end position="107"/>
    </location>
    <ligand>
        <name>ATP</name>
        <dbReference type="ChEBI" id="CHEBI:30616"/>
    </ligand>
</feature>
<evidence type="ECO:0000256" key="5">
    <source>
        <dbReference type="ARBA" id="ARBA00022741"/>
    </source>
</evidence>
<evidence type="ECO:0000256" key="3">
    <source>
        <dbReference type="ARBA" id="ARBA00017473"/>
    </source>
</evidence>
<name>A0A1V3NDX7_9GAMM</name>
<dbReference type="InterPro" id="IPR020568">
    <property type="entry name" value="Ribosomal_Su5_D2-typ_SF"/>
</dbReference>
<dbReference type="Gene3D" id="3.30.230.10">
    <property type="match status" value="1"/>
</dbReference>
<dbReference type="Gene3D" id="3.30.70.890">
    <property type="entry name" value="GHMP kinase, C-terminal domain"/>
    <property type="match status" value="1"/>
</dbReference>
<dbReference type="GO" id="GO:0019288">
    <property type="term" value="P:isopentenyl diphosphate biosynthetic process, methylerythritol 4-phosphate pathway"/>
    <property type="evidence" value="ECO:0007669"/>
    <property type="project" value="UniProtKB-UniRule"/>
</dbReference>
<feature type="active site" evidence="10">
    <location>
        <position position="139"/>
    </location>
</feature>
<reference evidence="13 14" key="1">
    <citation type="submission" date="2017-02" db="EMBL/GenBank/DDBJ databases">
        <title>Genomic diversity within the haloalkaliphilic genus Thioalkalivibrio.</title>
        <authorList>
            <person name="Ahn A.-C."/>
            <person name="Meier-Kolthoff J."/>
            <person name="Overmars L."/>
            <person name="Richter M."/>
            <person name="Woyke T."/>
            <person name="Sorokin D.Y."/>
            <person name="Muyzer G."/>
        </authorList>
    </citation>
    <scope>NUCLEOTIDE SEQUENCE [LARGE SCALE GENOMIC DNA]</scope>
    <source>
        <strain evidence="13 14">ALJD</strain>
    </source>
</reference>
<dbReference type="GO" id="GO:0050515">
    <property type="term" value="F:4-(cytidine 5'-diphospho)-2-C-methyl-D-erythritol kinase activity"/>
    <property type="evidence" value="ECO:0007669"/>
    <property type="project" value="UniProtKB-UniRule"/>
</dbReference>
<dbReference type="STRING" id="108003.B1C78_11835"/>
<protein>
    <recommendedName>
        <fullName evidence="3 10">4-diphosphocytidyl-2-C-methyl-D-erythritol kinase</fullName>
        <shortName evidence="10">CMK</shortName>
        <ecNumber evidence="2 10">2.7.1.148</ecNumber>
    </recommendedName>
    <alternativeName>
        <fullName evidence="9 10">4-(cytidine-5'-diphospho)-2-C-methyl-D-erythritol kinase</fullName>
    </alternativeName>
</protein>
<dbReference type="SUPFAM" id="SSF54211">
    <property type="entry name" value="Ribosomal protein S5 domain 2-like"/>
    <property type="match status" value="1"/>
</dbReference>
<comment type="function">
    <text evidence="10">Catalyzes the phosphorylation of the position 2 hydroxy group of 4-diphosphocytidyl-2C-methyl-D-erythritol.</text>
</comment>
<dbReference type="Proteomes" id="UP000189462">
    <property type="component" value="Unassembled WGS sequence"/>
</dbReference>
<dbReference type="InterPro" id="IPR014721">
    <property type="entry name" value="Ribsml_uS5_D2-typ_fold_subgr"/>
</dbReference>
<gene>
    <name evidence="10" type="primary">ispE</name>
    <name evidence="13" type="ORF">B1C78_11835</name>
</gene>
<evidence type="ECO:0000256" key="1">
    <source>
        <dbReference type="ARBA" id="ARBA00009684"/>
    </source>
</evidence>
<proteinExistence type="inferred from homology"/>
<feature type="domain" description="GHMP kinase C-terminal" evidence="12">
    <location>
        <begin position="205"/>
        <end position="265"/>
    </location>
</feature>
<keyword evidence="4 10" id="KW-0808">Transferase</keyword>
<comment type="caution">
    <text evidence="13">The sequence shown here is derived from an EMBL/GenBank/DDBJ whole genome shotgun (WGS) entry which is preliminary data.</text>
</comment>
<dbReference type="InterPro" id="IPR013750">
    <property type="entry name" value="GHMP_kinase_C_dom"/>
</dbReference>
<dbReference type="UniPathway" id="UPA00056">
    <property type="reaction ID" value="UER00094"/>
</dbReference>
<evidence type="ECO:0000256" key="9">
    <source>
        <dbReference type="ARBA" id="ARBA00032554"/>
    </source>
</evidence>
<dbReference type="GO" id="GO:0016114">
    <property type="term" value="P:terpenoid biosynthetic process"/>
    <property type="evidence" value="ECO:0007669"/>
    <property type="project" value="UniProtKB-UniRule"/>
</dbReference>
<keyword evidence="5 10" id="KW-0547">Nucleotide-binding</keyword>
<evidence type="ECO:0000256" key="2">
    <source>
        <dbReference type="ARBA" id="ARBA00012052"/>
    </source>
</evidence>
<dbReference type="InterPro" id="IPR036554">
    <property type="entry name" value="GHMP_kinase_C_sf"/>
</dbReference>
<feature type="active site" evidence="10">
    <location>
        <position position="14"/>
    </location>
</feature>
<dbReference type="Pfam" id="PF08544">
    <property type="entry name" value="GHMP_kinases_C"/>
    <property type="match status" value="1"/>
</dbReference>
<dbReference type="EC" id="2.7.1.148" evidence="2 10"/>
<comment type="catalytic activity">
    <reaction evidence="10">
        <text>4-CDP-2-C-methyl-D-erythritol + ATP = 4-CDP-2-C-methyl-D-erythritol 2-phosphate + ADP + H(+)</text>
        <dbReference type="Rhea" id="RHEA:18437"/>
        <dbReference type="ChEBI" id="CHEBI:15378"/>
        <dbReference type="ChEBI" id="CHEBI:30616"/>
        <dbReference type="ChEBI" id="CHEBI:57823"/>
        <dbReference type="ChEBI" id="CHEBI:57919"/>
        <dbReference type="ChEBI" id="CHEBI:456216"/>
        <dbReference type="EC" id="2.7.1.148"/>
    </reaction>
</comment>
<evidence type="ECO:0000256" key="4">
    <source>
        <dbReference type="ARBA" id="ARBA00022679"/>
    </source>
</evidence>
<dbReference type="PANTHER" id="PTHR43527">
    <property type="entry name" value="4-DIPHOSPHOCYTIDYL-2-C-METHYL-D-ERYTHRITOL KINASE, CHLOROPLASTIC"/>
    <property type="match status" value="1"/>
</dbReference>